<dbReference type="EMBL" id="AF017336">
    <property type="protein sequence ID" value="AAB92502.1"/>
    <property type="molecule type" value="Genomic_DNA"/>
</dbReference>
<accession>O43456</accession>
<protein>
    <submittedName>
        <fullName evidence="1">Uncharacterized protein</fullName>
    </submittedName>
</protein>
<name>O43456_HUMAN</name>
<evidence type="ECO:0000313" key="1">
    <source>
        <dbReference type="EMBL" id="AAB92502.1"/>
    </source>
</evidence>
<organism evidence="1">
    <name type="scientific">Homo sapiens</name>
    <name type="common">Human</name>
    <dbReference type="NCBI Taxonomy" id="9606"/>
    <lineage>
        <taxon>Eukaryota</taxon>
        <taxon>Metazoa</taxon>
        <taxon>Chordata</taxon>
        <taxon>Craniata</taxon>
        <taxon>Vertebrata</taxon>
        <taxon>Euteleostomi</taxon>
        <taxon>Mammalia</taxon>
        <taxon>Eutheria</taxon>
        <taxon>Euarchontoglires</taxon>
        <taxon>Primates</taxon>
        <taxon>Haplorrhini</taxon>
        <taxon>Catarrhini</taxon>
        <taxon>Hominidae</taxon>
        <taxon>Homo</taxon>
    </lineage>
</organism>
<reference evidence="1" key="1">
    <citation type="journal article" date="1997" name="Biol. Psychiatry">
        <title>Identification of differentially expressed RNA transcripts in neuropsychiatric disorders.</title>
        <authorList>
            <person name="Yee F."/>
            <person name="Yolken R.H."/>
        </authorList>
    </citation>
    <scope>NUCLEOTIDE SEQUENCE</scope>
</reference>
<feature type="non-terminal residue" evidence="1">
    <location>
        <position position="1"/>
    </location>
</feature>
<dbReference type="AlphaFoldDB" id="O43456"/>
<proteinExistence type="predicted"/>
<sequence>PSPSSRHINRKLAETTHLKCNDYNPFNGFRLRRKKFCHFDGTQ</sequence>